<dbReference type="Gene3D" id="3.30.200.20">
    <property type="entry name" value="Phosphorylase Kinase, domain 1"/>
    <property type="match status" value="1"/>
</dbReference>
<dbReference type="EMBL" id="LWRY01000080">
    <property type="protein sequence ID" value="OCX73353.1"/>
    <property type="molecule type" value="Genomic_DNA"/>
</dbReference>
<dbReference type="EMBL" id="LWSA01000167">
    <property type="protein sequence ID" value="OCX71445.1"/>
    <property type="molecule type" value="Genomic_DNA"/>
</dbReference>
<dbReference type="Pfam" id="PF01636">
    <property type="entry name" value="APH"/>
    <property type="match status" value="1"/>
</dbReference>
<dbReference type="Proteomes" id="UP000094893">
    <property type="component" value="Unassembled WGS sequence"/>
</dbReference>
<gene>
    <name evidence="3" type="ORF">A6M23_08035</name>
    <name evidence="2" type="ORF">A6P07_11975</name>
</gene>
<organism evidence="2 4">
    <name type="scientific">Acidithiobacillus thiooxidans</name>
    <name type="common">Thiobacillus thiooxidans</name>
    <dbReference type="NCBI Taxonomy" id="930"/>
    <lineage>
        <taxon>Bacteria</taxon>
        <taxon>Pseudomonadati</taxon>
        <taxon>Pseudomonadota</taxon>
        <taxon>Acidithiobacillia</taxon>
        <taxon>Acidithiobacillales</taxon>
        <taxon>Acidithiobacillaceae</taxon>
        <taxon>Acidithiobacillus</taxon>
    </lineage>
</organism>
<feature type="domain" description="Aminoglycoside phosphotransferase" evidence="1">
    <location>
        <begin position="39"/>
        <end position="263"/>
    </location>
</feature>
<dbReference type="InterPro" id="IPR002575">
    <property type="entry name" value="Aminoglycoside_PTrfase"/>
</dbReference>
<sequence>MSQSLNTRKILTPAVSAGQISPDAAAWLQARGVDAGQSQAIPGDASGRHYWRLPDQRLFMDAPPPEDILPFLRVQQRWQSAGLPVPKILAAQLQPGFVLLEDLGTTDLKAILDTGTETEFWMQQALDLIIALQSAGRKDDARPRLPFFSRQRLGEELTLFYDWYLLRHLGVTPDEEAQQNLQKLFALLQDNALNQPQVWVHRDFHARNLMLQTDPRRLVMIDFQDAVIGPWTYDLASLLWDRYWDWGSARRHQWILDFQGRLSKTGRAVLPQESFVRSVEWMALQRNIKILGIFCRLAYRDGKSGYLDLLPQFRKYVLDALASDAQLQIFFPQFSVWLAL</sequence>
<dbReference type="GeneID" id="60694619"/>
<dbReference type="InterPro" id="IPR011009">
    <property type="entry name" value="Kinase-like_dom_sf"/>
</dbReference>
<name>A0A1C2IN08_ACITH</name>
<keyword evidence="5" id="KW-1185">Reference proteome</keyword>
<comment type="caution">
    <text evidence="2">The sequence shown here is derived from an EMBL/GenBank/DDBJ whole genome shotgun (WGS) entry which is preliminary data.</text>
</comment>
<protein>
    <submittedName>
        <fullName evidence="2">Phosphotransferase</fullName>
    </submittedName>
</protein>
<dbReference type="RefSeq" id="WP_031571004.1">
    <property type="nucleotide sequence ID" value="NZ_JABBDW010000202.1"/>
</dbReference>
<dbReference type="GO" id="GO:0016740">
    <property type="term" value="F:transferase activity"/>
    <property type="evidence" value="ECO:0007669"/>
    <property type="project" value="UniProtKB-KW"/>
</dbReference>
<dbReference type="OrthoDB" id="5288978at2"/>
<evidence type="ECO:0000259" key="1">
    <source>
        <dbReference type="Pfam" id="PF01636"/>
    </source>
</evidence>
<evidence type="ECO:0000313" key="4">
    <source>
        <dbReference type="Proteomes" id="UP000094893"/>
    </source>
</evidence>
<dbReference type="STRING" id="930.GCA_002079865_02585"/>
<evidence type="ECO:0000313" key="3">
    <source>
        <dbReference type="EMBL" id="OCX73353.1"/>
    </source>
</evidence>
<reference evidence="2 4" key="1">
    <citation type="journal article" date="2016" name="Int. J. Mol. Sci.">
        <title>Comparative genomics of the extreme acidophile Acidithiobacillus thiooxidans reveals intraspecific divergence and niche adaptation.</title>
        <authorList>
            <person name="Zhang X."/>
            <person name="Feng X."/>
            <person name="Tao J."/>
            <person name="Ma L."/>
            <person name="Xiao Y."/>
            <person name="Liang Y."/>
            <person name="Liu X."/>
            <person name="Yin H."/>
        </authorList>
    </citation>
    <scope>NUCLEOTIDE SEQUENCE [LARGE SCALE GENOMIC DNA]</scope>
    <source>
        <strain evidence="2 4">A02</strain>
        <strain evidence="3">DXS-W</strain>
    </source>
</reference>
<dbReference type="AlphaFoldDB" id="A0A1C2IN08"/>
<evidence type="ECO:0000313" key="2">
    <source>
        <dbReference type="EMBL" id="OCX71445.1"/>
    </source>
</evidence>
<dbReference type="SUPFAM" id="SSF56112">
    <property type="entry name" value="Protein kinase-like (PK-like)"/>
    <property type="match status" value="1"/>
</dbReference>
<proteinExistence type="predicted"/>
<dbReference type="eggNOG" id="COG3178">
    <property type="taxonomic scope" value="Bacteria"/>
</dbReference>
<dbReference type="Proteomes" id="UP000095008">
    <property type="component" value="Unassembled WGS sequence"/>
</dbReference>
<keyword evidence="2" id="KW-0808">Transferase</keyword>
<evidence type="ECO:0000313" key="5">
    <source>
        <dbReference type="Proteomes" id="UP000095008"/>
    </source>
</evidence>
<accession>A0A1C2IN08</accession>
<dbReference type="Gene3D" id="3.90.1200.10">
    <property type="match status" value="1"/>
</dbReference>